<evidence type="ECO:0000313" key="1">
    <source>
        <dbReference type="EMBL" id="KAK8235924.1"/>
    </source>
</evidence>
<name>A0ABR1YR65_9PEZI</name>
<comment type="caution">
    <text evidence="1">The sequence shown here is derived from an EMBL/GenBank/DDBJ whole genome shotgun (WGS) entry which is preliminary data.</text>
</comment>
<keyword evidence="2" id="KW-1185">Reference proteome</keyword>
<evidence type="ECO:0000313" key="2">
    <source>
        <dbReference type="Proteomes" id="UP001492380"/>
    </source>
</evidence>
<dbReference type="Proteomes" id="UP001492380">
    <property type="component" value="Unassembled WGS sequence"/>
</dbReference>
<gene>
    <name evidence="1" type="ORF">HDK90DRAFT_466236</name>
</gene>
<protein>
    <submittedName>
        <fullName evidence="1">Uncharacterized protein</fullName>
    </submittedName>
</protein>
<organism evidence="1 2">
    <name type="scientific">Phyllosticta capitalensis</name>
    <dbReference type="NCBI Taxonomy" id="121624"/>
    <lineage>
        <taxon>Eukaryota</taxon>
        <taxon>Fungi</taxon>
        <taxon>Dikarya</taxon>
        <taxon>Ascomycota</taxon>
        <taxon>Pezizomycotina</taxon>
        <taxon>Dothideomycetes</taxon>
        <taxon>Dothideomycetes incertae sedis</taxon>
        <taxon>Botryosphaeriales</taxon>
        <taxon>Phyllostictaceae</taxon>
        <taxon>Phyllosticta</taxon>
    </lineage>
</organism>
<reference evidence="1 2" key="1">
    <citation type="submission" date="2024-04" db="EMBL/GenBank/DDBJ databases">
        <title>Phyllosticta paracitricarpa is synonymous to the EU quarantine fungus P. citricarpa based on phylogenomic analyses.</title>
        <authorList>
            <consortium name="Lawrence Berkeley National Laboratory"/>
            <person name="Van Ingen-Buijs V.A."/>
            <person name="Van Westerhoven A.C."/>
            <person name="Haridas S."/>
            <person name="Skiadas P."/>
            <person name="Martin F."/>
            <person name="Groenewald J.Z."/>
            <person name="Crous P.W."/>
            <person name="Seidl M.F."/>
        </authorList>
    </citation>
    <scope>NUCLEOTIDE SEQUENCE [LARGE SCALE GENOMIC DNA]</scope>
    <source>
        <strain evidence="1 2">CBS 123374</strain>
    </source>
</reference>
<dbReference type="EMBL" id="JBBWRZ010000005">
    <property type="protein sequence ID" value="KAK8235924.1"/>
    <property type="molecule type" value="Genomic_DNA"/>
</dbReference>
<accession>A0ABR1YR65</accession>
<proteinExistence type="predicted"/>
<sequence length="103" mass="11492">MPTHSCPRLVACPPVVDSATSSSAQILIDVRRWSAFKLVLFGRLADVYVYRRNTPQQCLRTFEVAESLDRAGYDASGQPKYYASAVTRATFALCELTSLDLMR</sequence>